<comment type="subcellular location">
    <subcellularLocation>
        <location evidence="1">Cell membrane</location>
        <topology evidence="1">Multi-pass membrane protein</topology>
    </subcellularLocation>
</comment>
<comment type="caution">
    <text evidence="9">The sequence shown here is derived from an EMBL/GenBank/DDBJ whole genome shotgun (WGS) entry which is preliminary data.</text>
</comment>
<keyword evidence="6 8" id="KW-1133">Transmembrane helix</keyword>
<feature type="transmembrane region" description="Helical" evidence="8">
    <location>
        <begin position="170"/>
        <end position="188"/>
    </location>
</feature>
<dbReference type="CDD" id="cd06579">
    <property type="entry name" value="TM_PBP1_transp_AraH_like"/>
    <property type="match status" value="1"/>
</dbReference>
<feature type="transmembrane region" description="Helical" evidence="8">
    <location>
        <begin position="21"/>
        <end position="40"/>
    </location>
</feature>
<feature type="transmembrane region" description="Helical" evidence="8">
    <location>
        <begin position="131"/>
        <end position="150"/>
    </location>
</feature>
<feature type="transmembrane region" description="Helical" evidence="8">
    <location>
        <begin position="299"/>
        <end position="317"/>
    </location>
</feature>
<proteinExistence type="predicted"/>
<dbReference type="Proteomes" id="UP001226577">
    <property type="component" value="Unassembled WGS sequence"/>
</dbReference>
<accession>A0ABT9S1G4</accession>
<evidence type="ECO:0000256" key="5">
    <source>
        <dbReference type="ARBA" id="ARBA00022692"/>
    </source>
</evidence>
<sequence>MSTKGFLTGLRAGGAGIGKGASIPAVLVLAIACIAAEIIAPRVFSVGGILAISRSMVVVGIIGIAMMIVLGVGGMDLSVAGILEMSVASGLVAMHTLGGGTLTQVAVTLAVATAAGVINGLLTAYLGLSPLLATLATSFIYLAVALGITGGSPVGDVAPGVQWFGKNLDTVPMAVIVLVALAVVVALVRKYSPWYRQALLIGSNRQAATLDGTPVRRLELLAYTASGAICGLAGLVVTGQLSAFTAGQSGQLLLLALGVVIVGGTNLFGGRISAFGTLAGAALLSIITVVLALNYVAPAVQQVVQGAVLLVAVCIAAREPARR</sequence>
<evidence type="ECO:0000313" key="10">
    <source>
        <dbReference type="Proteomes" id="UP001226577"/>
    </source>
</evidence>
<dbReference type="PANTHER" id="PTHR32196:SF21">
    <property type="entry name" value="ABC TRANSPORTER PERMEASE PROTEIN YPHD-RELATED"/>
    <property type="match status" value="1"/>
</dbReference>
<keyword evidence="10" id="KW-1185">Reference proteome</keyword>
<evidence type="ECO:0000313" key="9">
    <source>
        <dbReference type="EMBL" id="MDP9890738.1"/>
    </source>
</evidence>
<name>A0ABT9S1G4_9MICC</name>
<evidence type="ECO:0000256" key="8">
    <source>
        <dbReference type="SAM" id="Phobius"/>
    </source>
</evidence>
<evidence type="ECO:0000256" key="4">
    <source>
        <dbReference type="ARBA" id="ARBA00022519"/>
    </source>
</evidence>
<evidence type="ECO:0000256" key="3">
    <source>
        <dbReference type="ARBA" id="ARBA00022475"/>
    </source>
</evidence>
<keyword evidence="4" id="KW-0997">Cell inner membrane</keyword>
<dbReference type="PROSITE" id="PS51257">
    <property type="entry name" value="PROKAR_LIPOPROTEIN"/>
    <property type="match status" value="1"/>
</dbReference>
<feature type="transmembrane region" description="Helical" evidence="8">
    <location>
        <begin position="250"/>
        <end position="268"/>
    </location>
</feature>
<feature type="transmembrane region" description="Helical" evidence="8">
    <location>
        <begin position="220"/>
        <end position="244"/>
    </location>
</feature>
<evidence type="ECO:0000256" key="7">
    <source>
        <dbReference type="ARBA" id="ARBA00023136"/>
    </source>
</evidence>
<dbReference type="Pfam" id="PF02653">
    <property type="entry name" value="BPD_transp_2"/>
    <property type="match status" value="1"/>
</dbReference>
<organism evidence="9 10">
    <name type="scientific">Pseudarthrobacter enclensis</name>
    <dbReference type="NCBI Taxonomy" id="993070"/>
    <lineage>
        <taxon>Bacteria</taxon>
        <taxon>Bacillati</taxon>
        <taxon>Actinomycetota</taxon>
        <taxon>Actinomycetes</taxon>
        <taxon>Micrococcales</taxon>
        <taxon>Micrococcaceae</taxon>
        <taxon>Pseudarthrobacter</taxon>
    </lineage>
</organism>
<evidence type="ECO:0000256" key="1">
    <source>
        <dbReference type="ARBA" id="ARBA00004651"/>
    </source>
</evidence>
<keyword evidence="3" id="KW-1003">Cell membrane</keyword>
<gene>
    <name evidence="9" type="ORF">J2X98_004352</name>
</gene>
<dbReference type="EMBL" id="JAUSRE010000036">
    <property type="protein sequence ID" value="MDP9890738.1"/>
    <property type="molecule type" value="Genomic_DNA"/>
</dbReference>
<protein>
    <submittedName>
        <fullName evidence="9">Ribose/xylose/arabinose/galactoside ABC-type transport system permease subunit</fullName>
    </submittedName>
</protein>
<dbReference type="RefSeq" id="WP_307312295.1">
    <property type="nucleotide sequence ID" value="NZ_JAUSRE010000036.1"/>
</dbReference>
<keyword evidence="5 8" id="KW-0812">Transmembrane</keyword>
<evidence type="ECO:0000256" key="6">
    <source>
        <dbReference type="ARBA" id="ARBA00022989"/>
    </source>
</evidence>
<reference evidence="9 10" key="1">
    <citation type="submission" date="2023-07" db="EMBL/GenBank/DDBJ databases">
        <title>Sorghum-associated microbial communities from plants grown in Nebraska, USA.</title>
        <authorList>
            <person name="Schachtman D."/>
        </authorList>
    </citation>
    <scope>NUCLEOTIDE SEQUENCE [LARGE SCALE GENOMIC DNA]</scope>
    <source>
        <strain evidence="9 10">CC222</strain>
    </source>
</reference>
<keyword evidence="2" id="KW-0813">Transport</keyword>
<dbReference type="PANTHER" id="PTHR32196">
    <property type="entry name" value="ABC TRANSPORTER PERMEASE PROTEIN YPHD-RELATED-RELATED"/>
    <property type="match status" value="1"/>
</dbReference>
<keyword evidence="7 8" id="KW-0472">Membrane</keyword>
<feature type="transmembrane region" description="Helical" evidence="8">
    <location>
        <begin position="275"/>
        <end position="293"/>
    </location>
</feature>
<evidence type="ECO:0000256" key="2">
    <source>
        <dbReference type="ARBA" id="ARBA00022448"/>
    </source>
</evidence>
<dbReference type="InterPro" id="IPR001851">
    <property type="entry name" value="ABC_transp_permease"/>
</dbReference>
<feature type="transmembrane region" description="Helical" evidence="8">
    <location>
        <begin position="46"/>
        <end position="70"/>
    </location>
</feature>
<feature type="transmembrane region" description="Helical" evidence="8">
    <location>
        <begin position="103"/>
        <end position="124"/>
    </location>
</feature>